<feature type="compositionally biased region" description="Pro residues" evidence="1">
    <location>
        <begin position="264"/>
        <end position="396"/>
    </location>
</feature>
<dbReference type="AlphaFoldDB" id="A0A8H3Z2Z1"/>
<feature type="region of interest" description="Disordered" evidence="1">
    <location>
        <begin position="253"/>
        <end position="396"/>
    </location>
</feature>
<organism evidence="3 4">
    <name type="scientific">Venturia inaequalis</name>
    <name type="common">Apple scab fungus</name>
    <dbReference type="NCBI Taxonomy" id="5025"/>
    <lineage>
        <taxon>Eukaryota</taxon>
        <taxon>Fungi</taxon>
        <taxon>Dikarya</taxon>
        <taxon>Ascomycota</taxon>
        <taxon>Pezizomycotina</taxon>
        <taxon>Dothideomycetes</taxon>
        <taxon>Pleosporomycetidae</taxon>
        <taxon>Venturiales</taxon>
        <taxon>Venturiaceae</taxon>
        <taxon>Venturia</taxon>
    </lineage>
</organism>
<accession>A0A8H3Z2Z1</accession>
<dbReference type="EMBL" id="WNWS01000129">
    <property type="protein sequence ID" value="KAE9978792.1"/>
    <property type="molecule type" value="Genomic_DNA"/>
</dbReference>
<feature type="chain" id="PRO_5034081994" evidence="2">
    <location>
        <begin position="22"/>
        <end position="396"/>
    </location>
</feature>
<feature type="signal peptide" evidence="2">
    <location>
        <begin position="1"/>
        <end position="21"/>
    </location>
</feature>
<dbReference type="PRINTS" id="PR01217">
    <property type="entry name" value="PRICHEXTENSN"/>
</dbReference>
<evidence type="ECO:0000313" key="4">
    <source>
        <dbReference type="Proteomes" id="UP000447873"/>
    </source>
</evidence>
<comment type="caution">
    <text evidence="3">The sequence shown here is derived from an EMBL/GenBank/DDBJ whole genome shotgun (WGS) entry which is preliminary data.</text>
</comment>
<name>A0A8H3Z2Z1_VENIN</name>
<evidence type="ECO:0000313" key="3">
    <source>
        <dbReference type="EMBL" id="KAE9978792.1"/>
    </source>
</evidence>
<keyword evidence="2" id="KW-0732">Signal</keyword>
<protein>
    <submittedName>
        <fullName evidence="3">Uncharacterized protein</fullName>
    </submittedName>
</protein>
<proteinExistence type="predicted"/>
<dbReference type="Proteomes" id="UP000447873">
    <property type="component" value="Unassembled WGS sequence"/>
</dbReference>
<gene>
    <name evidence="3" type="ORF">EG328_001248</name>
</gene>
<evidence type="ECO:0000256" key="2">
    <source>
        <dbReference type="SAM" id="SignalP"/>
    </source>
</evidence>
<reference evidence="3 4" key="1">
    <citation type="submission" date="2018-12" db="EMBL/GenBank/DDBJ databases">
        <title>Venturia inaequalis Genome Resource.</title>
        <authorList>
            <person name="Lichtner F.J."/>
        </authorList>
    </citation>
    <scope>NUCLEOTIDE SEQUENCE [LARGE SCALE GENOMIC DNA]</scope>
    <source>
        <strain evidence="3 4">120213</strain>
    </source>
</reference>
<evidence type="ECO:0000256" key="1">
    <source>
        <dbReference type="SAM" id="MobiDB-lite"/>
    </source>
</evidence>
<sequence length="396" mass="42109">MSLYGLLTLALALWGCPLTFAAPTTDPFDTLVDNVIEKRQFATFGPHVSMGQTDSEFIEMTTVFMPGRPPAESVGSLFVWPGLFDQKNRSDGDLVQTVAEFHSPMERQKKSCDANPGQWCIRPFIVSHGYVSQTVPVGMGIDGTDQIKINYKKAPGDDGKWTQTLWNLSQRNQQLFAYVRGSAPCRWFEIATESQEGNKGSADVQNYYNTTLVLKNPEPQLGTRFFKTGSITTTNPVTTDGGKTWFIEKITIPPMLPPGQEYKPPVPPPPPANPPTPPAQAPPPPAAPAPPPAPAPTPPAPSQAPPIAPPAPPPAPPAPAAPPPPAPAQAQPAPPPQAPPQTPPPQTPPPQTPPPQTPPPAPAPNTPLPPPPPQPVPQPQPAPPAKPPVPPPKKNP</sequence>